<name>A0A6S7JB49_PARCT</name>
<gene>
    <name evidence="2" type="ORF">PACLA_8A069871</name>
</gene>
<dbReference type="EMBL" id="CACRXK020014804">
    <property type="protein sequence ID" value="CAB4027441.1"/>
    <property type="molecule type" value="Genomic_DNA"/>
</dbReference>
<comment type="caution">
    <text evidence="2">The sequence shown here is derived from an EMBL/GenBank/DDBJ whole genome shotgun (WGS) entry which is preliminary data.</text>
</comment>
<dbReference type="AlphaFoldDB" id="A0A6S7JB49"/>
<proteinExistence type="predicted"/>
<dbReference type="SUPFAM" id="SSF56219">
    <property type="entry name" value="DNase I-like"/>
    <property type="match status" value="1"/>
</dbReference>
<dbReference type="Pfam" id="PF03372">
    <property type="entry name" value="Exo_endo_phos"/>
    <property type="match status" value="1"/>
</dbReference>
<dbReference type="Gene3D" id="3.60.10.10">
    <property type="entry name" value="Endonuclease/exonuclease/phosphatase"/>
    <property type="match status" value="1"/>
</dbReference>
<evidence type="ECO:0000313" key="2">
    <source>
        <dbReference type="EMBL" id="CAB4027441.1"/>
    </source>
</evidence>
<keyword evidence="3" id="KW-1185">Reference proteome</keyword>
<evidence type="ECO:0000313" key="3">
    <source>
        <dbReference type="Proteomes" id="UP001152795"/>
    </source>
</evidence>
<accession>A0A6S7JB49</accession>
<organism evidence="2 3">
    <name type="scientific">Paramuricea clavata</name>
    <name type="common">Red gorgonian</name>
    <name type="synonym">Violescent sea-whip</name>
    <dbReference type="NCBI Taxonomy" id="317549"/>
    <lineage>
        <taxon>Eukaryota</taxon>
        <taxon>Metazoa</taxon>
        <taxon>Cnidaria</taxon>
        <taxon>Anthozoa</taxon>
        <taxon>Octocorallia</taxon>
        <taxon>Malacalcyonacea</taxon>
        <taxon>Plexauridae</taxon>
        <taxon>Paramuricea</taxon>
    </lineage>
</organism>
<dbReference type="InterPro" id="IPR005135">
    <property type="entry name" value="Endo/exonuclease/phosphatase"/>
</dbReference>
<feature type="non-terminal residue" evidence="2">
    <location>
        <position position="1"/>
    </location>
</feature>
<reference evidence="2" key="1">
    <citation type="submission" date="2020-04" db="EMBL/GenBank/DDBJ databases">
        <authorList>
            <person name="Alioto T."/>
            <person name="Alioto T."/>
            <person name="Gomez Garrido J."/>
        </authorList>
    </citation>
    <scope>NUCLEOTIDE SEQUENCE</scope>
    <source>
        <strain evidence="2">A484AB</strain>
    </source>
</reference>
<sequence>VGIDNFRSVQQTPIQFTKKPGLKLLQLAVLNARSIKNKTLQIKDYIVDNDIDIMALTETWIKGHENCEFATRDICPSGYVFSHVPREFGSGGGVGIIFKHSLKIKELKTAKSFKSFELMQLLLQKLRNDIMNSSLCLSPQPVLSELCDQYDKVLSSILDDHAPLLTKTVIQRPTARWYDEDIAMQKSKRRKFERCWRRSGLQVDLQVYINQCLLVKELVNSAKANYSSSLIEEAGSDNIRNCFTLLIVSSIGFLRNSIRH</sequence>
<evidence type="ECO:0000259" key="1">
    <source>
        <dbReference type="Pfam" id="PF03372"/>
    </source>
</evidence>
<dbReference type="InterPro" id="IPR036691">
    <property type="entry name" value="Endo/exonu/phosph_ase_sf"/>
</dbReference>
<dbReference type="OrthoDB" id="5989586at2759"/>
<feature type="domain" description="Endonuclease/exonuclease/phosphatase" evidence="1">
    <location>
        <begin position="31"/>
        <end position="111"/>
    </location>
</feature>
<dbReference type="Proteomes" id="UP001152795">
    <property type="component" value="Unassembled WGS sequence"/>
</dbReference>
<dbReference type="PANTHER" id="PTHR46670">
    <property type="entry name" value="ENDO/EXONUCLEASE/PHOSPHATASE DOMAIN-CONTAINING PROTEIN"/>
    <property type="match status" value="1"/>
</dbReference>
<protein>
    <recommendedName>
        <fullName evidence="1">Endonuclease/exonuclease/phosphatase domain-containing protein</fullName>
    </recommendedName>
</protein>
<dbReference type="GO" id="GO:0003824">
    <property type="term" value="F:catalytic activity"/>
    <property type="evidence" value="ECO:0007669"/>
    <property type="project" value="InterPro"/>
</dbReference>
<feature type="non-terminal residue" evidence="2">
    <location>
        <position position="260"/>
    </location>
</feature>
<dbReference type="PANTHER" id="PTHR46670:SF3">
    <property type="entry name" value="ENDONUCLEASE_EXONUCLEASE_PHOSPHATASE DOMAIN-CONTAINING PROTEIN"/>
    <property type="match status" value="1"/>
</dbReference>